<dbReference type="Proteomes" id="UP000092321">
    <property type="component" value="Unassembled WGS sequence"/>
</dbReference>
<evidence type="ECO:0000313" key="2">
    <source>
        <dbReference type="EMBL" id="OBA24680.1"/>
    </source>
</evidence>
<dbReference type="EMBL" id="LXPE01000496">
    <property type="protein sequence ID" value="OBA24680.1"/>
    <property type="molecule type" value="Genomic_DNA"/>
</dbReference>
<name>A0A1B7T7J2_9ASCO</name>
<evidence type="ECO:0000256" key="1">
    <source>
        <dbReference type="SAM" id="MobiDB-lite"/>
    </source>
</evidence>
<sequence>MSSNILDLHYSEDENINIEDRQNSSNLLSSVSPSKKKLSSISPVKKSRQTSPIRRQPLGNKNSNNSTSILSTIGISDKNSNSSNITYDNVPSLNISNSIAEEVPLNSNEGRKWLRKNITVTKTGSFAANYDNKSSTNLKNLSGGLATSPLRKSQLNNNGVIKYKSLVLNDFGIADKHDSNKNSDNSNDDDDDDLKDELKSFWASKGKSEDNLELDLNESKTDNKNDIFNDNQQKDSKYEFKDSKSNRKLLNSKKKFTLYDEVEFVPSKPKDLVDQSVEEHSDLSRDDKRKLNEFKAPFSEIYKTQEKESIKKEFLRLNNKDGHDNQKDKENIDPYSLQEINISRLIDNQEDNSNNTTDSKYLPEEKLEMNQEKEISLDEFDEILKKNGYDCKNIELDF</sequence>
<accession>A0A1B7T7J2</accession>
<evidence type="ECO:0000313" key="3">
    <source>
        <dbReference type="Proteomes" id="UP000092321"/>
    </source>
</evidence>
<feature type="compositionally biased region" description="Low complexity" evidence="1">
    <location>
        <begin position="24"/>
        <end position="44"/>
    </location>
</feature>
<organism evidence="2 3">
    <name type="scientific">Hanseniaspora valbyensis NRRL Y-1626</name>
    <dbReference type="NCBI Taxonomy" id="766949"/>
    <lineage>
        <taxon>Eukaryota</taxon>
        <taxon>Fungi</taxon>
        <taxon>Dikarya</taxon>
        <taxon>Ascomycota</taxon>
        <taxon>Saccharomycotina</taxon>
        <taxon>Saccharomycetes</taxon>
        <taxon>Saccharomycodales</taxon>
        <taxon>Saccharomycodaceae</taxon>
        <taxon>Hanseniaspora</taxon>
    </lineage>
</organism>
<protein>
    <submittedName>
        <fullName evidence="2">Uncharacterized protein</fullName>
    </submittedName>
</protein>
<dbReference type="OrthoDB" id="3972718at2759"/>
<dbReference type="AlphaFoldDB" id="A0A1B7T7J2"/>
<proteinExistence type="predicted"/>
<gene>
    <name evidence="2" type="ORF">HANVADRAFT_54348</name>
</gene>
<reference evidence="3" key="1">
    <citation type="journal article" date="2016" name="Proc. Natl. Acad. Sci. U.S.A.">
        <title>Comparative genomics of biotechnologically important yeasts.</title>
        <authorList>
            <person name="Riley R."/>
            <person name="Haridas S."/>
            <person name="Wolfe K.H."/>
            <person name="Lopes M.R."/>
            <person name="Hittinger C.T."/>
            <person name="Goeker M."/>
            <person name="Salamov A.A."/>
            <person name="Wisecaver J.H."/>
            <person name="Long T.M."/>
            <person name="Calvey C.H."/>
            <person name="Aerts A.L."/>
            <person name="Barry K.W."/>
            <person name="Choi C."/>
            <person name="Clum A."/>
            <person name="Coughlan A.Y."/>
            <person name="Deshpande S."/>
            <person name="Douglass A.P."/>
            <person name="Hanson S.J."/>
            <person name="Klenk H.-P."/>
            <person name="LaButti K.M."/>
            <person name="Lapidus A."/>
            <person name="Lindquist E.A."/>
            <person name="Lipzen A.M."/>
            <person name="Meier-Kolthoff J.P."/>
            <person name="Ohm R.A."/>
            <person name="Otillar R.P."/>
            <person name="Pangilinan J.L."/>
            <person name="Peng Y."/>
            <person name="Rokas A."/>
            <person name="Rosa C.A."/>
            <person name="Scheuner C."/>
            <person name="Sibirny A.A."/>
            <person name="Slot J.C."/>
            <person name="Stielow J.B."/>
            <person name="Sun H."/>
            <person name="Kurtzman C.P."/>
            <person name="Blackwell M."/>
            <person name="Grigoriev I.V."/>
            <person name="Jeffries T.W."/>
        </authorList>
    </citation>
    <scope>NUCLEOTIDE SEQUENCE [LARGE SCALE GENOMIC DNA]</scope>
    <source>
        <strain evidence="3">NRRL Y-1626</strain>
    </source>
</reference>
<comment type="caution">
    <text evidence="2">The sequence shown here is derived from an EMBL/GenBank/DDBJ whole genome shotgun (WGS) entry which is preliminary data.</text>
</comment>
<feature type="region of interest" description="Disordered" evidence="1">
    <location>
        <begin position="345"/>
        <end position="367"/>
    </location>
</feature>
<feature type="compositionally biased region" description="Polar residues" evidence="1">
    <location>
        <begin position="130"/>
        <end position="140"/>
    </location>
</feature>
<feature type="compositionally biased region" description="Basic and acidic residues" evidence="1">
    <location>
        <begin position="217"/>
        <end position="234"/>
    </location>
</feature>
<feature type="region of interest" description="Disordered" evidence="1">
    <location>
        <begin position="130"/>
        <end position="152"/>
    </location>
</feature>
<feature type="region of interest" description="Disordered" evidence="1">
    <location>
        <begin position="24"/>
        <end position="66"/>
    </location>
</feature>
<keyword evidence="3" id="KW-1185">Reference proteome</keyword>
<feature type="region of interest" description="Disordered" evidence="1">
    <location>
        <begin position="213"/>
        <end position="234"/>
    </location>
</feature>